<feature type="region of interest" description="Disordered" evidence="4">
    <location>
        <begin position="1"/>
        <end position="26"/>
    </location>
</feature>
<feature type="repeat" description="ANK" evidence="3">
    <location>
        <begin position="228"/>
        <end position="260"/>
    </location>
</feature>
<dbReference type="AlphaFoldDB" id="A0A7S4NDD3"/>
<dbReference type="SUPFAM" id="SSF48403">
    <property type="entry name" value="Ankyrin repeat"/>
    <property type="match status" value="1"/>
</dbReference>
<accession>A0A7S4NDD3</accession>
<dbReference type="Pfam" id="PF12796">
    <property type="entry name" value="Ank_2"/>
    <property type="match status" value="3"/>
</dbReference>
<gene>
    <name evidence="5" type="ORF">NAES01612_LOCUS3515</name>
</gene>
<keyword evidence="2 3" id="KW-0040">ANK repeat</keyword>
<feature type="repeat" description="ANK" evidence="3">
    <location>
        <begin position="195"/>
        <end position="227"/>
    </location>
</feature>
<dbReference type="PANTHER" id="PTHR24171:SF9">
    <property type="entry name" value="ANKYRIN REPEAT DOMAIN-CONTAINING PROTEIN 39"/>
    <property type="match status" value="1"/>
</dbReference>
<dbReference type="InterPro" id="IPR002110">
    <property type="entry name" value="Ankyrin_rpt"/>
</dbReference>
<feature type="compositionally biased region" description="Pro residues" evidence="4">
    <location>
        <begin position="15"/>
        <end position="26"/>
    </location>
</feature>
<dbReference type="PROSITE" id="PS50297">
    <property type="entry name" value="ANK_REP_REGION"/>
    <property type="match status" value="3"/>
</dbReference>
<evidence type="ECO:0000256" key="3">
    <source>
        <dbReference type="PROSITE-ProRule" id="PRU00023"/>
    </source>
</evidence>
<dbReference type="SMART" id="SM00248">
    <property type="entry name" value="ANK"/>
    <property type="match status" value="7"/>
</dbReference>
<sequence>MEIGEELHPFQLIRPPTPPLSPPPEFSPTLLASGEYEYDENEQEGRKRYYTTMSTKHLHAAIWSRDMTAIRQAASITTVHFRDQYERSALHIAIFTSNLRAAQLILKLKGDPFLVDHKNKSCLCVAVMTAQWDIIETILQETEAPLDQEKLGKDSSTMWALLRRVPKNERELSLCTQLMERMLDGSGMIFLRNSQGETPLHVACVRGSIFWARFLLKHGALLDIQNNQKETPLHLACFAGHGPLVTLLLNEGANMYILDSNDNLPVEIAHQTGRTDLCNMFSPVPIASPMKNLFFYACRQGDYKRVKQCLRDSREVLTEKDWEGMTGLLIAASCGHVRIVKLLLDQKEVNPVAVNRNGMNVLHFLARKLPNDGEDFEIITKTFQIVHEKGVAIESVNSKGETPLHLAALSGNVLIVDIFIASFMAPCNAVTTYKDTPLHYAVYGDHASVATRLVELVGKPIKEMKNVFGLTAVDVVYTCDRKTLKLLWENTRRRGSTIREESGIRKDTVKESSGSFF</sequence>
<protein>
    <submittedName>
        <fullName evidence="5">Uncharacterized protein</fullName>
    </submittedName>
</protein>
<dbReference type="PROSITE" id="PS50088">
    <property type="entry name" value="ANK_REPEAT"/>
    <property type="match status" value="3"/>
</dbReference>
<organism evidence="5">
    <name type="scientific">Paramoeba aestuarina</name>
    <dbReference type="NCBI Taxonomy" id="180227"/>
    <lineage>
        <taxon>Eukaryota</taxon>
        <taxon>Amoebozoa</taxon>
        <taxon>Discosea</taxon>
        <taxon>Flabellinia</taxon>
        <taxon>Dactylopodida</taxon>
        <taxon>Paramoebidae</taxon>
        <taxon>Paramoeba</taxon>
    </lineage>
</organism>
<feature type="repeat" description="ANK" evidence="3">
    <location>
        <begin position="399"/>
        <end position="420"/>
    </location>
</feature>
<dbReference type="EMBL" id="HBKR01005247">
    <property type="protein sequence ID" value="CAE2280920.1"/>
    <property type="molecule type" value="Transcribed_RNA"/>
</dbReference>
<evidence type="ECO:0000256" key="2">
    <source>
        <dbReference type="ARBA" id="ARBA00023043"/>
    </source>
</evidence>
<evidence type="ECO:0000313" key="5">
    <source>
        <dbReference type="EMBL" id="CAE2280920.1"/>
    </source>
</evidence>
<evidence type="ECO:0000256" key="1">
    <source>
        <dbReference type="ARBA" id="ARBA00022737"/>
    </source>
</evidence>
<keyword evidence="1" id="KW-0677">Repeat</keyword>
<name>A0A7S4NDD3_9EUKA</name>
<proteinExistence type="predicted"/>
<dbReference type="Gene3D" id="1.25.40.20">
    <property type="entry name" value="Ankyrin repeat-containing domain"/>
    <property type="match status" value="3"/>
</dbReference>
<dbReference type="PANTHER" id="PTHR24171">
    <property type="entry name" value="ANKYRIN REPEAT DOMAIN-CONTAINING PROTEIN 39-RELATED"/>
    <property type="match status" value="1"/>
</dbReference>
<dbReference type="InterPro" id="IPR036770">
    <property type="entry name" value="Ankyrin_rpt-contain_sf"/>
</dbReference>
<evidence type="ECO:0000256" key="4">
    <source>
        <dbReference type="SAM" id="MobiDB-lite"/>
    </source>
</evidence>
<reference evidence="5" key="1">
    <citation type="submission" date="2021-01" db="EMBL/GenBank/DDBJ databases">
        <authorList>
            <person name="Corre E."/>
            <person name="Pelletier E."/>
            <person name="Niang G."/>
            <person name="Scheremetjew M."/>
            <person name="Finn R."/>
            <person name="Kale V."/>
            <person name="Holt S."/>
            <person name="Cochrane G."/>
            <person name="Meng A."/>
            <person name="Brown T."/>
            <person name="Cohen L."/>
        </authorList>
    </citation>
    <scope>NUCLEOTIDE SEQUENCE</scope>
    <source>
        <strain evidence="5">SoJaBio B1-5/56/2</strain>
    </source>
</reference>